<dbReference type="RefSeq" id="WP_185191096.1">
    <property type="nucleotide sequence ID" value="NZ_JACKXD010000001.1"/>
</dbReference>
<proteinExistence type="predicted"/>
<organism evidence="1 2">
    <name type="scientific">Halobellus ruber</name>
    <dbReference type="NCBI Taxonomy" id="2761102"/>
    <lineage>
        <taxon>Archaea</taxon>
        <taxon>Methanobacteriati</taxon>
        <taxon>Methanobacteriota</taxon>
        <taxon>Stenosarchaea group</taxon>
        <taxon>Halobacteria</taxon>
        <taxon>Halobacteriales</taxon>
        <taxon>Haloferacaceae</taxon>
        <taxon>Halobellus</taxon>
    </lineage>
</organism>
<gene>
    <name evidence="1" type="ORF">H5V44_00015</name>
</gene>
<sequence>MRFVFRAAVPDGTGRYRAEAVVNRLRKDVDAAYADGRDAAGDTYALIDDLVAVLDSLTL</sequence>
<accession>A0A7J9SFD2</accession>
<dbReference type="EMBL" id="JACKXD010000001">
    <property type="protein sequence ID" value="MBB6644706.1"/>
    <property type="molecule type" value="Genomic_DNA"/>
</dbReference>
<protein>
    <submittedName>
        <fullName evidence="1">Uncharacterized protein</fullName>
    </submittedName>
</protein>
<dbReference type="Proteomes" id="UP000546257">
    <property type="component" value="Unassembled WGS sequence"/>
</dbReference>
<evidence type="ECO:0000313" key="1">
    <source>
        <dbReference type="EMBL" id="MBB6644706.1"/>
    </source>
</evidence>
<evidence type="ECO:0000313" key="2">
    <source>
        <dbReference type="Proteomes" id="UP000546257"/>
    </source>
</evidence>
<dbReference type="AlphaFoldDB" id="A0A7J9SFD2"/>
<name>A0A7J9SFD2_9EURY</name>
<reference evidence="1 2" key="1">
    <citation type="submission" date="2020-08" db="EMBL/GenBank/DDBJ databases">
        <authorList>
            <person name="Seo M.-J."/>
        </authorList>
    </citation>
    <scope>NUCLEOTIDE SEQUENCE [LARGE SCALE GENOMIC DNA]</scope>
    <source>
        <strain evidence="1 2">MBLA0160</strain>
    </source>
</reference>
<keyword evidence="2" id="KW-1185">Reference proteome</keyword>
<comment type="caution">
    <text evidence="1">The sequence shown here is derived from an EMBL/GenBank/DDBJ whole genome shotgun (WGS) entry which is preliminary data.</text>
</comment>